<sequence>MATRTDLTWFRAPSADRPGTTNLCYHALDRRVIRGEASEIALTTAGQAYDVAALLAEVGALGGVMRSFDLAPGQVVAIGLGDPVTRALAVLATLRLGAVVADTTDDAAMVLTDGSLEPLAGVPALLHGTASQDPVWQLEWEFALSAGRTDPAAVVDVAGDAPALRLDGMTVLTRDVLDDGSEPARLVAALGAGEVVVL</sequence>
<evidence type="ECO:0008006" key="3">
    <source>
        <dbReference type="Google" id="ProtNLM"/>
    </source>
</evidence>
<dbReference type="RefSeq" id="WP_305028627.1">
    <property type="nucleotide sequence ID" value="NZ_JAUQTA010000002.1"/>
</dbReference>
<accession>A0ABT9B6J1</accession>
<dbReference type="Gene3D" id="3.40.50.12780">
    <property type="entry name" value="N-terminal domain of ligase-like"/>
    <property type="match status" value="1"/>
</dbReference>
<evidence type="ECO:0000313" key="2">
    <source>
        <dbReference type="Proteomes" id="UP001233314"/>
    </source>
</evidence>
<name>A0ABT9B6J1_9ACTN</name>
<dbReference type="SUPFAM" id="SSF56801">
    <property type="entry name" value="Acetyl-CoA synthetase-like"/>
    <property type="match status" value="1"/>
</dbReference>
<reference evidence="1 2" key="1">
    <citation type="submission" date="2023-07" db="EMBL/GenBank/DDBJ databases">
        <title>Nocardioides sp. nov WY-20 isolated from soil.</title>
        <authorList>
            <person name="Liu B."/>
            <person name="Wan Y."/>
        </authorList>
    </citation>
    <scope>NUCLEOTIDE SEQUENCE [LARGE SCALE GENOMIC DNA]</scope>
    <source>
        <strain evidence="1 2">WY-20</strain>
    </source>
</reference>
<evidence type="ECO:0000313" key="1">
    <source>
        <dbReference type="EMBL" id="MDO7869222.1"/>
    </source>
</evidence>
<gene>
    <name evidence="1" type="ORF">Q5722_12700</name>
</gene>
<keyword evidence="2" id="KW-1185">Reference proteome</keyword>
<dbReference type="InterPro" id="IPR042099">
    <property type="entry name" value="ANL_N_sf"/>
</dbReference>
<proteinExistence type="predicted"/>
<comment type="caution">
    <text evidence="1">The sequence shown here is derived from an EMBL/GenBank/DDBJ whole genome shotgun (WGS) entry which is preliminary data.</text>
</comment>
<organism evidence="1 2">
    <name type="scientific">Nocardioides jiangxiensis</name>
    <dbReference type="NCBI Taxonomy" id="3064524"/>
    <lineage>
        <taxon>Bacteria</taxon>
        <taxon>Bacillati</taxon>
        <taxon>Actinomycetota</taxon>
        <taxon>Actinomycetes</taxon>
        <taxon>Propionibacteriales</taxon>
        <taxon>Nocardioidaceae</taxon>
        <taxon>Nocardioides</taxon>
    </lineage>
</organism>
<dbReference type="Proteomes" id="UP001233314">
    <property type="component" value="Unassembled WGS sequence"/>
</dbReference>
<dbReference type="EMBL" id="JAUQTA010000002">
    <property type="protein sequence ID" value="MDO7869222.1"/>
    <property type="molecule type" value="Genomic_DNA"/>
</dbReference>
<protein>
    <recommendedName>
        <fullName evidence="3">AMP-dependent synthetase/ligase domain-containing protein</fullName>
    </recommendedName>
</protein>